<organism evidence="1 2">
    <name type="scientific">Galerina marginata (strain CBS 339.88)</name>
    <dbReference type="NCBI Taxonomy" id="685588"/>
    <lineage>
        <taxon>Eukaryota</taxon>
        <taxon>Fungi</taxon>
        <taxon>Dikarya</taxon>
        <taxon>Basidiomycota</taxon>
        <taxon>Agaricomycotina</taxon>
        <taxon>Agaricomycetes</taxon>
        <taxon>Agaricomycetidae</taxon>
        <taxon>Agaricales</taxon>
        <taxon>Agaricineae</taxon>
        <taxon>Strophariaceae</taxon>
        <taxon>Galerina</taxon>
    </lineage>
</organism>
<sequence>METGLLLMMSGCSVEASEPRGPTAPRPSRDSSLTISNFDELLAPIRGQRLFLGRHWKCTWHERYKDPHPRCSVALALSLYGSMTKSLQILCSSAQTKVLNSEGSRVCSQSKWLLQVR</sequence>
<evidence type="ECO:0000313" key="1">
    <source>
        <dbReference type="EMBL" id="KDR70565.1"/>
    </source>
</evidence>
<reference evidence="2" key="1">
    <citation type="journal article" date="2014" name="Proc. Natl. Acad. Sci. U.S.A.">
        <title>Extensive sampling of basidiomycete genomes demonstrates inadequacy of the white-rot/brown-rot paradigm for wood decay fungi.</title>
        <authorList>
            <person name="Riley R."/>
            <person name="Salamov A.A."/>
            <person name="Brown D.W."/>
            <person name="Nagy L.G."/>
            <person name="Floudas D."/>
            <person name="Held B.W."/>
            <person name="Levasseur A."/>
            <person name="Lombard V."/>
            <person name="Morin E."/>
            <person name="Otillar R."/>
            <person name="Lindquist E.A."/>
            <person name="Sun H."/>
            <person name="LaButti K.M."/>
            <person name="Schmutz J."/>
            <person name="Jabbour D."/>
            <person name="Luo H."/>
            <person name="Baker S.E."/>
            <person name="Pisabarro A.G."/>
            <person name="Walton J.D."/>
            <person name="Blanchette R.A."/>
            <person name="Henrissat B."/>
            <person name="Martin F."/>
            <person name="Cullen D."/>
            <person name="Hibbett D.S."/>
            <person name="Grigoriev I.V."/>
        </authorList>
    </citation>
    <scope>NUCLEOTIDE SEQUENCE [LARGE SCALE GENOMIC DNA]</scope>
    <source>
        <strain evidence="2">CBS 339.88</strain>
    </source>
</reference>
<proteinExistence type="predicted"/>
<dbReference type="EMBL" id="KL142396">
    <property type="protein sequence ID" value="KDR70565.1"/>
    <property type="molecule type" value="Genomic_DNA"/>
</dbReference>
<keyword evidence="2" id="KW-1185">Reference proteome</keyword>
<dbReference type="HOGENOM" id="CLU_2085008_0_0_1"/>
<dbReference type="AlphaFoldDB" id="A0A067SI00"/>
<name>A0A067SI00_GALM3</name>
<evidence type="ECO:0000313" key="2">
    <source>
        <dbReference type="Proteomes" id="UP000027222"/>
    </source>
</evidence>
<protein>
    <submittedName>
        <fullName evidence="1">Uncharacterized protein</fullName>
    </submittedName>
</protein>
<gene>
    <name evidence="1" type="ORF">GALMADRAFT_879541</name>
</gene>
<dbReference type="Proteomes" id="UP000027222">
    <property type="component" value="Unassembled WGS sequence"/>
</dbReference>
<accession>A0A067SI00</accession>